<proteinExistence type="predicted"/>
<name>A0A2G9YSR7_9BACT</name>
<comment type="caution">
    <text evidence="1">The sequence shown here is derived from an EMBL/GenBank/DDBJ whole genome shotgun (WGS) entry which is preliminary data.</text>
</comment>
<dbReference type="EMBL" id="PCRM01000034">
    <property type="protein sequence ID" value="PIP21541.1"/>
    <property type="molecule type" value="Genomic_DNA"/>
</dbReference>
<dbReference type="Proteomes" id="UP000231567">
    <property type="component" value="Unassembled WGS sequence"/>
</dbReference>
<dbReference type="AlphaFoldDB" id="A0A2G9YSR7"/>
<sequence>MKTMLEAKQERDSKQKFSLGYSVMFPMEMTREALRQIFGCDLQWAQTDIVAEPVFQARSMFEMYEEMLEEEYRCVLHDEVARIVHIKTWVGQVDGKYIKIESQCWLYNNQCMWEPEMAKIKIGEVTHELYYQKKWENDRWVSTCRLEKAEIEAICD</sequence>
<protein>
    <submittedName>
        <fullName evidence="1">Uncharacterized protein</fullName>
    </submittedName>
</protein>
<evidence type="ECO:0000313" key="1">
    <source>
        <dbReference type="EMBL" id="PIP21541.1"/>
    </source>
</evidence>
<accession>A0A2G9YSR7</accession>
<organism evidence="1 2">
    <name type="scientific">Candidatus Nealsonbacteria bacterium CG23_combo_of_CG06-09_8_20_14_all_40_13</name>
    <dbReference type="NCBI Taxonomy" id="1974724"/>
    <lineage>
        <taxon>Bacteria</taxon>
        <taxon>Candidatus Nealsoniibacteriota</taxon>
    </lineage>
</organism>
<reference evidence="1 2" key="1">
    <citation type="submission" date="2017-09" db="EMBL/GenBank/DDBJ databases">
        <title>Depth-based differentiation of microbial function through sediment-hosted aquifers and enrichment of novel symbionts in the deep terrestrial subsurface.</title>
        <authorList>
            <person name="Probst A.J."/>
            <person name="Ladd B."/>
            <person name="Jarett J.K."/>
            <person name="Geller-Mcgrath D.E."/>
            <person name="Sieber C.M."/>
            <person name="Emerson J.B."/>
            <person name="Anantharaman K."/>
            <person name="Thomas B.C."/>
            <person name="Malmstrom R."/>
            <person name="Stieglmeier M."/>
            <person name="Klingl A."/>
            <person name="Woyke T."/>
            <person name="Ryan C.M."/>
            <person name="Banfield J.F."/>
        </authorList>
    </citation>
    <scope>NUCLEOTIDE SEQUENCE [LARGE SCALE GENOMIC DNA]</scope>
    <source>
        <strain evidence="1">CG23_combo_of_CG06-09_8_20_14_all_40_13</strain>
    </source>
</reference>
<gene>
    <name evidence="1" type="ORF">COX39_02355</name>
</gene>
<evidence type="ECO:0000313" key="2">
    <source>
        <dbReference type="Proteomes" id="UP000231567"/>
    </source>
</evidence>